<comment type="caution">
    <text evidence="2">The sequence shown here is derived from an EMBL/GenBank/DDBJ whole genome shotgun (WGS) entry which is preliminary data.</text>
</comment>
<dbReference type="Proteomes" id="UP001528920">
    <property type="component" value="Unassembled WGS sequence"/>
</dbReference>
<dbReference type="SUPFAM" id="SSF56935">
    <property type="entry name" value="Porins"/>
    <property type="match status" value="1"/>
</dbReference>
<keyword evidence="2" id="KW-0675">Receptor</keyword>
<keyword evidence="3" id="KW-1185">Reference proteome</keyword>
<feature type="signal peptide" evidence="1">
    <location>
        <begin position="1"/>
        <end position="17"/>
    </location>
</feature>
<name>A0ABT5VN44_9BACT</name>
<protein>
    <submittedName>
        <fullName evidence="2">TonB-dependent receptor family protein</fullName>
    </submittedName>
</protein>
<dbReference type="Gene3D" id="2.60.40.1120">
    <property type="entry name" value="Carboxypeptidase-like, regulatory domain"/>
    <property type="match status" value="1"/>
</dbReference>
<organism evidence="2 3">
    <name type="scientific">Paralabilibaculum antarcticum</name>
    <dbReference type="NCBI Taxonomy" id="2912572"/>
    <lineage>
        <taxon>Bacteria</taxon>
        <taxon>Pseudomonadati</taxon>
        <taxon>Bacteroidota</taxon>
        <taxon>Bacteroidia</taxon>
        <taxon>Marinilabiliales</taxon>
        <taxon>Marinifilaceae</taxon>
        <taxon>Paralabilibaculum</taxon>
    </lineage>
</organism>
<keyword evidence="1" id="KW-0732">Signal</keyword>
<dbReference type="InterPro" id="IPR008969">
    <property type="entry name" value="CarboxyPept-like_regulatory"/>
</dbReference>
<sequence>MKKYFFLLLLIVFSAKAFSQKISLTGIIRDSIGSGVEMANIIAINSDTKIMESYCVTNHNGLYKLVLQENSNYNVKVSFIGFAPKEFVFNSKEVDAERNIRLSEENSMLSEVDVTYTMPVSVRGDTIVYDTDSFTTGTEKKLKDVLVSLPGVEMNDDGQIEVEGKTVQKVMVEGKDFFDGDSKIAADNIPANAVDKVEVLRNYNEIGQMKGLTNDDENIALNIKLKKGKNKFWFGEVTAGAGPDDKFLAHPKLFYYSPKFSLNVITDANNIGEVPFTRRDYMNFTGGFRGFNRGGGSSIGVGSNGLGISTAQNNRAKDINTRFAAVNFSYSPIEEWDLSGFGIYSYTATEMETRSTTTFKLDDNKSKVEEAINYNDQKVNLGLLKFSSVYKPNANFQFDYDIMMKQSDDDEKEEVNSSVDGGSDQISQFKKQKPISINQNTNIYYTVDEKNILSFEAQHLYQDEDPFYNAVRDEFAFVDLFPLDESLGFYNINQQKKIISNKVDAKLEYYHITGDRSNIQFTLGTTQSHQNFDSDIFQILDDESKLNMEGNEFENDVKFNVSDLFFGFHYKLKAGIFTFNPGVSLHQYNVKNTQSGTTINDELTSVLPDMYINMQLKKSENLRFNYRITRSFTDVSKFAESYVLNNYNSVYSGNRDLESSLNHNISLNFFSFNMFNFTNMFANVTYTKRIDALKNDVMPIGINQVRTTINSNFNDESVSANARYQRTFKKIKGSLKANFSWAKTNNLVNSKPSVSESLNQNYSGSLATNFKKAPNLEVGYKYGISQYDRGSTTTTYYTKRPYAKLDAAFFGGFIFTADYDLYSYSDKDNTIENEYSFLDAALTYQKKDSHWEFGLKGKNLLDTRFLRQK</sequence>
<proteinExistence type="predicted"/>
<evidence type="ECO:0000313" key="2">
    <source>
        <dbReference type="EMBL" id="MDE5416845.1"/>
    </source>
</evidence>
<dbReference type="EMBL" id="JAKJSC010000001">
    <property type="protein sequence ID" value="MDE5416845.1"/>
    <property type="molecule type" value="Genomic_DNA"/>
</dbReference>
<dbReference type="RefSeq" id="WP_275108183.1">
    <property type="nucleotide sequence ID" value="NZ_JAKJSC010000001.1"/>
</dbReference>
<dbReference type="Pfam" id="PF13620">
    <property type="entry name" value="CarboxypepD_reg"/>
    <property type="match status" value="1"/>
</dbReference>
<feature type="chain" id="PRO_5045997515" evidence="1">
    <location>
        <begin position="18"/>
        <end position="869"/>
    </location>
</feature>
<accession>A0ABT5VN44</accession>
<evidence type="ECO:0000313" key="3">
    <source>
        <dbReference type="Proteomes" id="UP001528920"/>
    </source>
</evidence>
<dbReference type="SUPFAM" id="SSF49464">
    <property type="entry name" value="Carboxypeptidase regulatory domain-like"/>
    <property type="match status" value="1"/>
</dbReference>
<reference evidence="2 3" key="1">
    <citation type="submission" date="2022-01" db="EMBL/GenBank/DDBJ databases">
        <title>Labilibaculum sp. nov, a marine bacterium isolated from Antarctica.</title>
        <authorList>
            <person name="Dai W."/>
        </authorList>
    </citation>
    <scope>NUCLEOTIDE SEQUENCE [LARGE SCALE GENOMIC DNA]</scope>
    <source>
        <strain evidence="2 3">DW002</strain>
    </source>
</reference>
<gene>
    <name evidence="2" type="ORF">L3049_02410</name>
</gene>
<evidence type="ECO:0000256" key="1">
    <source>
        <dbReference type="SAM" id="SignalP"/>
    </source>
</evidence>